<feature type="domain" description="VOC" evidence="1">
    <location>
        <begin position="5"/>
        <end position="121"/>
    </location>
</feature>
<gene>
    <name evidence="2" type="ORF">HJ588_09780</name>
</gene>
<proteinExistence type="predicted"/>
<dbReference type="Gene3D" id="3.10.180.10">
    <property type="entry name" value="2,3-Dihydroxybiphenyl 1,2-Dioxygenase, domain 1"/>
    <property type="match status" value="1"/>
</dbReference>
<dbReference type="InterPro" id="IPR041581">
    <property type="entry name" value="Glyoxalase_6"/>
</dbReference>
<name>A0A849AI80_9MICO</name>
<evidence type="ECO:0000259" key="1">
    <source>
        <dbReference type="PROSITE" id="PS51819"/>
    </source>
</evidence>
<reference evidence="2 3" key="1">
    <citation type="submission" date="2020-05" db="EMBL/GenBank/DDBJ databases">
        <title>Flexivirga sp. ID2601S isolated from air conditioner.</title>
        <authorList>
            <person name="Kim D.H."/>
        </authorList>
    </citation>
    <scope>NUCLEOTIDE SEQUENCE [LARGE SCALE GENOMIC DNA]</scope>
    <source>
        <strain evidence="2 3">ID2601S</strain>
    </source>
</reference>
<dbReference type="AlphaFoldDB" id="A0A849AI80"/>
<dbReference type="SUPFAM" id="SSF54593">
    <property type="entry name" value="Glyoxalase/Bleomycin resistance protein/Dihydroxybiphenyl dioxygenase"/>
    <property type="match status" value="1"/>
</dbReference>
<comment type="caution">
    <text evidence="2">The sequence shown here is derived from an EMBL/GenBank/DDBJ whole genome shotgun (WGS) entry which is preliminary data.</text>
</comment>
<evidence type="ECO:0000313" key="2">
    <source>
        <dbReference type="EMBL" id="NNG39557.1"/>
    </source>
</evidence>
<dbReference type="RefSeq" id="WP_171154410.1">
    <property type="nucleotide sequence ID" value="NZ_JABENB010000001.1"/>
</dbReference>
<dbReference type="InterPro" id="IPR029068">
    <property type="entry name" value="Glyas_Bleomycin-R_OHBP_Dase"/>
</dbReference>
<dbReference type="CDD" id="cd06587">
    <property type="entry name" value="VOC"/>
    <property type="match status" value="1"/>
</dbReference>
<sequence length="122" mass="13675">MALIELQLFALDSPEPERLGRFYADLLGWEVTRADDDWWEVTPPGGGVPLAIQWAREFTPPTWPDPAVPMQAHLDFTVDSYDEAEAHALSLGARKVEGDEEHPGFRVYLDPSGHPFCLCLRG</sequence>
<dbReference type="PROSITE" id="PS51819">
    <property type="entry name" value="VOC"/>
    <property type="match status" value="1"/>
</dbReference>
<organism evidence="2 3">
    <name type="scientific">Flexivirga aerilata</name>
    <dbReference type="NCBI Taxonomy" id="1656889"/>
    <lineage>
        <taxon>Bacteria</taxon>
        <taxon>Bacillati</taxon>
        <taxon>Actinomycetota</taxon>
        <taxon>Actinomycetes</taxon>
        <taxon>Micrococcales</taxon>
        <taxon>Dermacoccaceae</taxon>
        <taxon>Flexivirga</taxon>
    </lineage>
</organism>
<dbReference type="PANTHER" id="PTHR35908:SF1">
    <property type="entry name" value="CONSERVED PROTEIN"/>
    <property type="match status" value="1"/>
</dbReference>
<protein>
    <submittedName>
        <fullName evidence="2">VOC family protein</fullName>
    </submittedName>
</protein>
<dbReference type="Proteomes" id="UP000557772">
    <property type="component" value="Unassembled WGS sequence"/>
</dbReference>
<dbReference type="EMBL" id="JABENB010000001">
    <property type="protein sequence ID" value="NNG39557.1"/>
    <property type="molecule type" value="Genomic_DNA"/>
</dbReference>
<dbReference type="PANTHER" id="PTHR35908">
    <property type="entry name" value="HYPOTHETICAL FUSION PROTEIN"/>
    <property type="match status" value="1"/>
</dbReference>
<dbReference type="Pfam" id="PF18029">
    <property type="entry name" value="Glyoxalase_6"/>
    <property type="match status" value="1"/>
</dbReference>
<dbReference type="InterPro" id="IPR037523">
    <property type="entry name" value="VOC_core"/>
</dbReference>
<keyword evidence="3" id="KW-1185">Reference proteome</keyword>
<accession>A0A849AI80</accession>
<evidence type="ECO:0000313" key="3">
    <source>
        <dbReference type="Proteomes" id="UP000557772"/>
    </source>
</evidence>